<proteinExistence type="predicted"/>
<accession>A0A388LPK6</accession>
<evidence type="ECO:0000313" key="3">
    <source>
        <dbReference type="Proteomes" id="UP000265515"/>
    </source>
</evidence>
<dbReference type="EMBL" id="BFEA01000465">
    <property type="protein sequence ID" value="GBG84143.1"/>
    <property type="molecule type" value="Genomic_DNA"/>
</dbReference>
<keyword evidence="3" id="KW-1185">Reference proteome</keyword>
<feature type="region of interest" description="Disordered" evidence="1">
    <location>
        <begin position="1"/>
        <end position="37"/>
    </location>
</feature>
<dbReference type="AlphaFoldDB" id="A0A388LPK6"/>
<protein>
    <submittedName>
        <fullName evidence="2">Uncharacterized protein</fullName>
    </submittedName>
</protein>
<feature type="compositionally biased region" description="Basic and acidic residues" evidence="1">
    <location>
        <begin position="1"/>
        <end position="24"/>
    </location>
</feature>
<comment type="caution">
    <text evidence="2">The sequence shown here is derived from an EMBL/GenBank/DDBJ whole genome shotgun (WGS) entry which is preliminary data.</text>
</comment>
<evidence type="ECO:0000256" key="1">
    <source>
        <dbReference type="SAM" id="MobiDB-lite"/>
    </source>
</evidence>
<reference evidence="2 3" key="1">
    <citation type="journal article" date="2018" name="Cell">
        <title>The Chara Genome: Secondary Complexity and Implications for Plant Terrestrialization.</title>
        <authorList>
            <person name="Nishiyama T."/>
            <person name="Sakayama H."/>
            <person name="Vries J.D."/>
            <person name="Buschmann H."/>
            <person name="Saint-Marcoux D."/>
            <person name="Ullrich K.K."/>
            <person name="Haas F.B."/>
            <person name="Vanderstraeten L."/>
            <person name="Becker D."/>
            <person name="Lang D."/>
            <person name="Vosolsobe S."/>
            <person name="Rombauts S."/>
            <person name="Wilhelmsson P.K.I."/>
            <person name="Janitza P."/>
            <person name="Kern R."/>
            <person name="Heyl A."/>
            <person name="Rumpler F."/>
            <person name="Villalobos L.I.A.C."/>
            <person name="Clay J.M."/>
            <person name="Skokan R."/>
            <person name="Toyoda A."/>
            <person name="Suzuki Y."/>
            <person name="Kagoshima H."/>
            <person name="Schijlen E."/>
            <person name="Tajeshwar N."/>
            <person name="Catarino B."/>
            <person name="Hetherington A.J."/>
            <person name="Saltykova A."/>
            <person name="Bonnot C."/>
            <person name="Breuninger H."/>
            <person name="Symeonidi A."/>
            <person name="Radhakrishnan G.V."/>
            <person name="Van Nieuwerburgh F."/>
            <person name="Deforce D."/>
            <person name="Chang C."/>
            <person name="Karol K.G."/>
            <person name="Hedrich R."/>
            <person name="Ulvskov P."/>
            <person name="Glockner G."/>
            <person name="Delwiche C.F."/>
            <person name="Petrasek J."/>
            <person name="Van de Peer Y."/>
            <person name="Friml J."/>
            <person name="Beilby M."/>
            <person name="Dolan L."/>
            <person name="Kohara Y."/>
            <person name="Sugano S."/>
            <person name="Fujiyama A."/>
            <person name="Delaux P.-M."/>
            <person name="Quint M."/>
            <person name="TheiBen G."/>
            <person name="Hagemann M."/>
            <person name="Harholt J."/>
            <person name="Dunand C."/>
            <person name="Zachgo S."/>
            <person name="Langdale J."/>
            <person name="Maumus F."/>
            <person name="Straeten D.V.D."/>
            <person name="Gould S.B."/>
            <person name="Rensing S.A."/>
        </authorList>
    </citation>
    <scope>NUCLEOTIDE SEQUENCE [LARGE SCALE GENOMIC DNA]</scope>
    <source>
        <strain evidence="2 3">S276</strain>
    </source>
</reference>
<gene>
    <name evidence="2" type="ORF">CBR_g38117</name>
</gene>
<name>A0A388LPK6_CHABU</name>
<dbReference type="Gramene" id="GBG84143">
    <property type="protein sequence ID" value="GBG84143"/>
    <property type="gene ID" value="CBR_g38117"/>
</dbReference>
<sequence>MSKDKGEDGVARQRDEIEKIKRNQQEWAASTSVSDKETVDLLKKEVAELKSASEKRFGALEEEIAKERRLQDEAVADAEAWKNEALRPGKKQGNLAVEATPVTQARVRARTVQGATPDATRLRVDEHYKSVVKRHGMEVDVLQEMRMKEVKARREAEEDLKKIRAQKACDDLEIERLHERMKKLEMEKRQHGGATNLKSRRDR</sequence>
<feature type="region of interest" description="Disordered" evidence="1">
    <location>
        <begin position="183"/>
        <end position="203"/>
    </location>
</feature>
<dbReference type="Proteomes" id="UP000265515">
    <property type="component" value="Unassembled WGS sequence"/>
</dbReference>
<evidence type="ECO:0000313" key="2">
    <source>
        <dbReference type="EMBL" id="GBG84143.1"/>
    </source>
</evidence>
<organism evidence="2 3">
    <name type="scientific">Chara braunii</name>
    <name type="common">Braun's stonewort</name>
    <dbReference type="NCBI Taxonomy" id="69332"/>
    <lineage>
        <taxon>Eukaryota</taxon>
        <taxon>Viridiplantae</taxon>
        <taxon>Streptophyta</taxon>
        <taxon>Charophyceae</taxon>
        <taxon>Charales</taxon>
        <taxon>Characeae</taxon>
        <taxon>Chara</taxon>
    </lineage>
</organism>